<dbReference type="SUPFAM" id="SSF109604">
    <property type="entry name" value="HD-domain/PDEase-like"/>
    <property type="match status" value="1"/>
</dbReference>
<organism evidence="13 14">
    <name type="scientific">Kingella bonacorsii</name>
    <dbReference type="NCBI Taxonomy" id="2796361"/>
    <lineage>
        <taxon>Bacteria</taxon>
        <taxon>Pseudomonadati</taxon>
        <taxon>Pseudomonadota</taxon>
        <taxon>Betaproteobacteria</taxon>
        <taxon>Neisseriales</taxon>
        <taxon>Neisseriaceae</taxon>
        <taxon>Kingella</taxon>
    </lineage>
</organism>
<evidence type="ECO:0000256" key="2">
    <source>
        <dbReference type="ARBA" id="ARBA00008226"/>
    </source>
</evidence>
<evidence type="ECO:0000256" key="7">
    <source>
        <dbReference type="ARBA" id="ARBA00022840"/>
    </source>
</evidence>
<evidence type="ECO:0000313" key="14">
    <source>
        <dbReference type="Proteomes" id="UP000614058"/>
    </source>
</evidence>
<evidence type="ECO:0000256" key="3">
    <source>
        <dbReference type="ARBA" id="ARBA00011209"/>
    </source>
</evidence>
<comment type="subcellular location">
    <subcellularLocation>
        <location evidence="1 11">Cytoplasm</location>
    </subcellularLocation>
</comment>
<keyword evidence="6 11" id="KW-0547">Nucleotide-binding</keyword>
<dbReference type="GO" id="GO:0004820">
    <property type="term" value="F:glycine-tRNA ligase activity"/>
    <property type="evidence" value="ECO:0007669"/>
    <property type="project" value="UniProtKB-EC"/>
</dbReference>
<proteinExistence type="inferred from homology"/>
<keyword evidence="8 11" id="KW-0648">Protein biosynthesis</keyword>
<dbReference type="RefSeq" id="WP_200522856.1">
    <property type="nucleotide sequence ID" value="NZ_JAEHNZ010000003.1"/>
</dbReference>
<reference evidence="13 14" key="1">
    <citation type="journal article" date="2021" name="Pathogens">
        <title>Isolation and Characterization of Kingella bonacorsii sp. nov., A Novel Kingella Species Detected in a Stable Periodontitis Subject.</title>
        <authorList>
            <person name="Antezack A."/>
            <person name="Boxberger M."/>
            <person name="Rolland C."/>
            <person name="Monnet-Corti V."/>
            <person name="La Scola B."/>
        </authorList>
    </citation>
    <scope>NUCLEOTIDE SEQUENCE [LARGE SCALE GENOMIC DNA]</scope>
    <source>
        <strain evidence="13 14">Marseille-Q4569</strain>
    </source>
</reference>
<protein>
    <recommendedName>
        <fullName evidence="11">Glycine--tRNA ligase beta subunit</fullName>
        <ecNumber evidence="11">6.1.1.14</ecNumber>
    </recommendedName>
    <alternativeName>
        <fullName evidence="11">Glycyl-tRNA synthetase beta subunit</fullName>
        <shortName evidence="11">GlyRS</shortName>
    </alternativeName>
</protein>
<evidence type="ECO:0000256" key="10">
    <source>
        <dbReference type="ARBA" id="ARBA00047937"/>
    </source>
</evidence>
<keyword evidence="4 11" id="KW-0963">Cytoplasm</keyword>
<comment type="caution">
    <text evidence="13">The sequence shown here is derived from an EMBL/GenBank/DDBJ whole genome shotgun (WGS) entry which is preliminary data.</text>
</comment>
<dbReference type="Proteomes" id="UP000614058">
    <property type="component" value="Unassembled WGS sequence"/>
</dbReference>
<evidence type="ECO:0000256" key="5">
    <source>
        <dbReference type="ARBA" id="ARBA00022598"/>
    </source>
</evidence>
<evidence type="ECO:0000256" key="9">
    <source>
        <dbReference type="ARBA" id="ARBA00023146"/>
    </source>
</evidence>
<dbReference type="PANTHER" id="PTHR30075">
    <property type="entry name" value="GLYCYL-TRNA SYNTHETASE"/>
    <property type="match status" value="1"/>
</dbReference>
<evidence type="ECO:0000259" key="12">
    <source>
        <dbReference type="Pfam" id="PF05746"/>
    </source>
</evidence>
<dbReference type="EMBL" id="JAEHNZ010000003">
    <property type="protein sequence ID" value="MBK0396795.1"/>
    <property type="molecule type" value="Genomic_DNA"/>
</dbReference>
<comment type="similarity">
    <text evidence="2 11">Belongs to the class-II aminoacyl-tRNA synthetase family.</text>
</comment>
<evidence type="ECO:0000256" key="4">
    <source>
        <dbReference type="ARBA" id="ARBA00022490"/>
    </source>
</evidence>
<evidence type="ECO:0000256" key="6">
    <source>
        <dbReference type="ARBA" id="ARBA00022741"/>
    </source>
</evidence>
<dbReference type="PROSITE" id="PS50861">
    <property type="entry name" value="AA_TRNA_LIGASE_II_GLYAB"/>
    <property type="match status" value="1"/>
</dbReference>
<dbReference type="PRINTS" id="PR01045">
    <property type="entry name" value="TRNASYNTHGB"/>
</dbReference>
<dbReference type="PANTHER" id="PTHR30075:SF2">
    <property type="entry name" value="GLYCINE--TRNA LIGASE, CHLOROPLASTIC_MITOCHONDRIAL 2"/>
    <property type="match status" value="1"/>
</dbReference>
<dbReference type="Pfam" id="PF05746">
    <property type="entry name" value="DALR_1"/>
    <property type="match status" value="1"/>
</dbReference>
<accession>A0ABS1BU50</accession>
<keyword evidence="7 11" id="KW-0067">ATP-binding</keyword>
<evidence type="ECO:0000256" key="11">
    <source>
        <dbReference type="HAMAP-Rule" id="MF_00255"/>
    </source>
</evidence>
<gene>
    <name evidence="11" type="primary">glyS</name>
    <name evidence="13" type="ORF">JDW22_09480</name>
</gene>
<dbReference type="Pfam" id="PF02092">
    <property type="entry name" value="tRNA_synt_2f"/>
    <property type="match status" value="1"/>
</dbReference>
<name>A0ABS1BU50_9NEIS</name>
<sequence>MTQTLLIELLTEELPPKALNNLGNHFAQSIAEGLEKAQLIDGATQYTAYASPRRLAVSVANVKPVQADQHVVRKGVSVAAGMKDGVPTKALEGFARSCGVEIGSLKIIHDGKQDVYAHEFTQAGQTLAALLGEIINTAIKKLPIPKVMRWGSSTHTFVRPVHGLVALHGADVVPVNVLGLDSGRQTLGHRFLSQGVIIFAQADDYAQQIAEQGKVIASFAERRAAIKTGLDKVSGSLNARVAADDALLDEVTALVEYPVVLQAEFEAHFLAVPQECLILTMQQNQKYFPLLDKNGKLMNRFLLVSNLETADPSHIIHGNERVLRARLSDAEFFYKQDQKATLESRLPKLEHIVYHNKIGSQAQRIDRLQTIAAHIAEQLGADRATAERAARLAKADLVTEMVGEFPELQGTMGKYYAVLDGEQPEIAAAIEQHYQPRFAGDKLPESPIATAVALADKLETLVGIWGIGLIPTGDKDPYALRRAALGVLRMLMNSPLSINDLLRTVAAQFPQDLLAADTVAEVADFMQARLAVLLQNDYAQDTVAAVLAQRPDRLDDLVDKLQAVESFKKLPEAAALAAANKRVHNLLKKADAELGAVNENLLQEDAEHALFAATQALRPTVQAALAKHDFQAALTALSAVKPQVDAFFDNVMVMADDAAVKQNRLNLLNELSQLMNAVADISLLGE</sequence>
<dbReference type="NCBIfam" id="TIGR00211">
    <property type="entry name" value="glyS"/>
    <property type="match status" value="1"/>
</dbReference>
<dbReference type="InterPro" id="IPR006194">
    <property type="entry name" value="Gly-tRNA-synth_heterodimer"/>
</dbReference>
<comment type="subunit">
    <text evidence="3 11">Tetramer of two alpha and two beta subunits.</text>
</comment>
<evidence type="ECO:0000256" key="8">
    <source>
        <dbReference type="ARBA" id="ARBA00022917"/>
    </source>
</evidence>
<keyword evidence="14" id="KW-1185">Reference proteome</keyword>
<dbReference type="EC" id="6.1.1.14" evidence="11"/>
<dbReference type="InterPro" id="IPR015944">
    <property type="entry name" value="Gly-tRNA-synth_bsu"/>
</dbReference>
<dbReference type="InterPro" id="IPR008909">
    <property type="entry name" value="DALR_anticod-bd"/>
</dbReference>
<dbReference type="HAMAP" id="MF_00255">
    <property type="entry name" value="Gly_tRNA_synth_beta"/>
    <property type="match status" value="1"/>
</dbReference>
<feature type="domain" description="DALR anticodon binding" evidence="12">
    <location>
        <begin position="578"/>
        <end position="677"/>
    </location>
</feature>
<keyword evidence="9 11" id="KW-0030">Aminoacyl-tRNA synthetase</keyword>
<evidence type="ECO:0000313" key="13">
    <source>
        <dbReference type="EMBL" id="MBK0396795.1"/>
    </source>
</evidence>
<evidence type="ECO:0000256" key="1">
    <source>
        <dbReference type="ARBA" id="ARBA00004496"/>
    </source>
</evidence>
<comment type="catalytic activity">
    <reaction evidence="10 11">
        <text>tRNA(Gly) + glycine + ATP = glycyl-tRNA(Gly) + AMP + diphosphate</text>
        <dbReference type="Rhea" id="RHEA:16013"/>
        <dbReference type="Rhea" id="RHEA-COMP:9664"/>
        <dbReference type="Rhea" id="RHEA-COMP:9683"/>
        <dbReference type="ChEBI" id="CHEBI:30616"/>
        <dbReference type="ChEBI" id="CHEBI:33019"/>
        <dbReference type="ChEBI" id="CHEBI:57305"/>
        <dbReference type="ChEBI" id="CHEBI:78442"/>
        <dbReference type="ChEBI" id="CHEBI:78522"/>
        <dbReference type="ChEBI" id="CHEBI:456215"/>
        <dbReference type="EC" id="6.1.1.14"/>
    </reaction>
</comment>
<keyword evidence="5 11" id="KW-0436">Ligase</keyword>